<comment type="similarity">
    <text evidence="1 11">Belongs to the RNA polymerase alpha chain family.</text>
</comment>
<feature type="region of interest" description="Alpha N-terminal domain (alpha-NTD)" evidence="11">
    <location>
        <begin position="1"/>
        <end position="248"/>
    </location>
</feature>
<comment type="function">
    <text evidence="11">DNA-dependent RNA polymerase catalyzes the transcription of DNA into RNA using the four ribonucleoside triphosphates as substrates.</text>
</comment>
<dbReference type="GO" id="GO:0005737">
    <property type="term" value="C:cytoplasm"/>
    <property type="evidence" value="ECO:0007669"/>
    <property type="project" value="UniProtKB-ARBA"/>
</dbReference>
<dbReference type="Gene3D" id="3.30.1360.10">
    <property type="entry name" value="RNA polymerase, RBP11-like subunit"/>
    <property type="match status" value="1"/>
</dbReference>
<keyword evidence="4 11" id="KW-0240">DNA-directed RNA polymerase</keyword>
<dbReference type="InterPro" id="IPR011263">
    <property type="entry name" value="DNA-dir_RNA_pol_RpoA/D/Rpb3"/>
</dbReference>
<dbReference type="Proteomes" id="UP000031641">
    <property type="component" value="Chromosome"/>
</dbReference>
<protein>
    <recommendedName>
        <fullName evidence="3 11">DNA-directed RNA polymerase subunit alpha</fullName>
        <shortName evidence="11">RNAP subunit alpha</shortName>
        <ecNumber evidence="2 11">2.7.7.6</ecNumber>
    </recommendedName>
    <alternativeName>
        <fullName evidence="9 11">RNA polymerase subunit alpha</fullName>
    </alternativeName>
    <alternativeName>
        <fullName evidence="8 11">Transcriptase subunit alpha</fullName>
    </alternativeName>
</protein>
<dbReference type="InterPro" id="IPR011260">
    <property type="entry name" value="RNAP_asu_C"/>
</dbReference>
<dbReference type="GO" id="GO:0003899">
    <property type="term" value="F:DNA-directed RNA polymerase activity"/>
    <property type="evidence" value="ECO:0007669"/>
    <property type="project" value="UniProtKB-UniRule"/>
</dbReference>
<reference evidence="14" key="1">
    <citation type="journal article" date="2014" name="Genome Announc.">
        <title>Complete Genome Sequence of Mycoplasma canadense Strain HAZ 360_1 from Bovine Mastitic Milk in Japan.</title>
        <authorList>
            <person name="Hata E."/>
        </authorList>
    </citation>
    <scope>NUCLEOTIDE SEQUENCE [LARGE SCALE GENOMIC DNA]</scope>
    <source>
        <strain evidence="14">HAZ360_1</strain>
    </source>
</reference>
<evidence type="ECO:0000313" key="14">
    <source>
        <dbReference type="Proteomes" id="UP000031641"/>
    </source>
</evidence>
<dbReference type="EMBL" id="AP014631">
    <property type="protein sequence ID" value="BAP39745.1"/>
    <property type="molecule type" value="Genomic_DNA"/>
</dbReference>
<evidence type="ECO:0000256" key="3">
    <source>
        <dbReference type="ARBA" id="ARBA00015972"/>
    </source>
</evidence>
<evidence type="ECO:0000256" key="9">
    <source>
        <dbReference type="ARBA" id="ARBA00033070"/>
    </source>
</evidence>
<feature type="region of interest" description="Alpha C-terminal domain (alpha-CTD)" evidence="11">
    <location>
        <begin position="264"/>
        <end position="354"/>
    </location>
</feature>
<evidence type="ECO:0000256" key="8">
    <source>
        <dbReference type="ARBA" id="ARBA00032524"/>
    </source>
</evidence>
<dbReference type="GO" id="GO:0006351">
    <property type="term" value="P:DNA-templated transcription"/>
    <property type="evidence" value="ECO:0007669"/>
    <property type="project" value="UniProtKB-UniRule"/>
</dbReference>
<dbReference type="HAMAP" id="MF_00059">
    <property type="entry name" value="RNApol_bact_RpoA"/>
    <property type="match status" value="1"/>
</dbReference>
<comment type="domain">
    <text evidence="11">The N-terminal domain is essential for RNAP assembly and basal transcription, whereas the C-terminal domain is involved in interaction with transcriptional regulators and with upstream promoter elements.</text>
</comment>
<comment type="catalytic activity">
    <reaction evidence="10 11">
        <text>RNA(n) + a ribonucleoside 5'-triphosphate = RNA(n+1) + diphosphate</text>
        <dbReference type="Rhea" id="RHEA:21248"/>
        <dbReference type="Rhea" id="RHEA-COMP:14527"/>
        <dbReference type="Rhea" id="RHEA-COMP:17342"/>
        <dbReference type="ChEBI" id="CHEBI:33019"/>
        <dbReference type="ChEBI" id="CHEBI:61557"/>
        <dbReference type="ChEBI" id="CHEBI:140395"/>
        <dbReference type="EC" id="2.7.7.6"/>
    </reaction>
</comment>
<keyword evidence="7 11" id="KW-0804">Transcription</keyword>
<dbReference type="SUPFAM" id="SSF55257">
    <property type="entry name" value="RBP11-like subunits of RNA polymerase"/>
    <property type="match status" value="1"/>
</dbReference>
<dbReference type="AlphaFoldDB" id="A0A077L625"/>
<evidence type="ECO:0000256" key="10">
    <source>
        <dbReference type="ARBA" id="ARBA00048552"/>
    </source>
</evidence>
<organism evidence="13 14">
    <name type="scientific">Metamycoplasma canadense</name>
    <dbReference type="NCBI Taxonomy" id="29554"/>
    <lineage>
        <taxon>Bacteria</taxon>
        <taxon>Bacillati</taxon>
        <taxon>Mycoplasmatota</taxon>
        <taxon>Mycoplasmoidales</taxon>
        <taxon>Metamycoplasmataceae</taxon>
        <taxon>Metamycoplasma</taxon>
    </lineage>
</organism>
<name>A0A077L625_9BACT</name>
<evidence type="ECO:0000259" key="12">
    <source>
        <dbReference type="SMART" id="SM00662"/>
    </source>
</evidence>
<accession>A0A077L625</accession>
<sequence length="354" mass="40486">MEKIQKITYKELVAERINDFNTTFVVEPLARGYANTMGTVLRRTLLSSITSLAPFAIKINNVEHEFQTISGLKEDAITLVRNIRNIRFVYNPEFFAKDNLAKISFRSNKEGEIYAYDIPNTPGLEIVNKDQYIANISKNGSLEFDLFLRSGRGFIDFEENKNVISQYGSKLESTIKNGQFLAMDSDFSPIKKCAISFEELNSSSKLIEERLKINVETDGTLYAKEALEQAAKIIVAHFQIIGNIDALETIELFEENKEKKEKDIKASIPIEKLNLTIRSLNALKRAKYNTVEEILKLSDEDLSNIKNLGKKSIEDIIQKRDEWLERTGHLKEENQDDFIIESLDQINNLEEGDL</sequence>
<evidence type="ECO:0000256" key="6">
    <source>
        <dbReference type="ARBA" id="ARBA00022695"/>
    </source>
</evidence>
<keyword evidence="14" id="KW-1185">Reference proteome</keyword>
<dbReference type="OrthoDB" id="9805706at2"/>
<dbReference type="SUPFAM" id="SSF56553">
    <property type="entry name" value="Insert subdomain of RNA polymerase alpha subunit"/>
    <property type="match status" value="1"/>
</dbReference>
<dbReference type="SUPFAM" id="SSF47789">
    <property type="entry name" value="C-terminal domain of RNA polymerase alpha subunit"/>
    <property type="match status" value="1"/>
</dbReference>
<dbReference type="Pfam" id="PF01193">
    <property type="entry name" value="RNA_pol_L"/>
    <property type="match status" value="1"/>
</dbReference>
<evidence type="ECO:0000256" key="2">
    <source>
        <dbReference type="ARBA" id="ARBA00012418"/>
    </source>
</evidence>
<dbReference type="NCBIfam" id="TIGR02027">
    <property type="entry name" value="rpoA"/>
    <property type="match status" value="1"/>
</dbReference>
<evidence type="ECO:0000256" key="1">
    <source>
        <dbReference type="ARBA" id="ARBA00007123"/>
    </source>
</evidence>
<dbReference type="InterPro" id="IPR011262">
    <property type="entry name" value="DNA-dir_RNA_pol_insert"/>
</dbReference>
<gene>
    <name evidence="11 13" type="primary">rpoA</name>
    <name evidence="13" type="ORF">MCAN360_0691</name>
</gene>
<dbReference type="KEGG" id="mcan:MCAN360_0691"/>
<evidence type="ECO:0000256" key="4">
    <source>
        <dbReference type="ARBA" id="ARBA00022478"/>
    </source>
</evidence>
<evidence type="ECO:0000256" key="5">
    <source>
        <dbReference type="ARBA" id="ARBA00022679"/>
    </source>
</evidence>
<keyword evidence="5 11" id="KW-0808">Transferase</keyword>
<comment type="subunit">
    <text evidence="11">Homodimer. The RNAP catalytic core consists of 2 alpha, 1 beta, 1 beta' and 1 omega subunit. When a sigma factor is associated with the core the holoenzyme is formed, which can initiate transcription.</text>
</comment>
<dbReference type="RefSeq" id="WP_045434183.1">
    <property type="nucleotide sequence ID" value="NZ_AP014631.1"/>
</dbReference>
<dbReference type="NCBIfam" id="NF003519">
    <property type="entry name" value="PRK05182.2-5"/>
    <property type="match status" value="1"/>
</dbReference>
<dbReference type="GO" id="GO:0046983">
    <property type="term" value="F:protein dimerization activity"/>
    <property type="evidence" value="ECO:0007669"/>
    <property type="project" value="InterPro"/>
</dbReference>
<evidence type="ECO:0000313" key="13">
    <source>
        <dbReference type="EMBL" id="BAP39745.1"/>
    </source>
</evidence>
<keyword evidence="6 11" id="KW-0548">Nucleotidyltransferase</keyword>
<dbReference type="SMART" id="SM00662">
    <property type="entry name" value="RPOLD"/>
    <property type="match status" value="1"/>
</dbReference>
<proteinExistence type="inferred from homology"/>
<dbReference type="EC" id="2.7.7.6" evidence="2 11"/>
<dbReference type="Gene3D" id="2.170.120.12">
    <property type="entry name" value="DNA-directed RNA polymerase, insert domain"/>
    <property type="match status" value="1"/>
</dbReference>
<dbReference type="Pfam" id="PF03118">
    <property type="entry name" value="RNA_pol_A_CTD"/>
    <property type="match status" value="1"/>
</dbReference>
<feature type="domain" description="DNA-directed RNA polymerase RpoA/D/Rpb3-type" evidence="12">
    <location>
        <begin position="21"/>
        <end position="244"/>
    </location>
</feature>
<evidence type="ECO:0000256" key="11">
    <source>
        <dbReference type="HAMAP-Rule" id="MF_00059"/>
    </source>
</evidence>
<dbReference type="Pfam" id="PF01000">
    <property type="entry name" value="RNA_pol_A_bac"/>
    <property type="match status" value="1"/>
</dbReference>
<dbReference type="InterPro" id="IPR036643">
    <property type="entry name" value="RNApol_insert_sf"/>
</dbReference>
<dbReference type="Gene3D" id="1.10.150.20">
    <property type="entry name" value="5' to 3' exonuclease, C-terminal subdomain"/>
    <property type="match status" value="1"/>
</dbReference>
<dbReference type="CDD" id="cd06928">
    <property type="entry name" value="RNAP_alpha_NTD"/>
    <property type="match status" value="1"/>
</dbReference>
<dbReference type="STRING" id="29554.MCAN360_0691"/>
<dbReference type="InterPro" id="IPR036603">
    <property type="entry name" value="RBP11-like"/>
</dbReference>
<dbReference type="HOGENOM" id="CLU_053084_0_1_14"/>
<dbReference type="InterPro" id="IPR011773">
    <property type="entry name" value="DNA-dir_RpoA"/>
</dbReference>
<dbReference type="GO" id="GO:0000428">
    <property type="term" value="C:DNA-directed RNA polymerase complex"/>
    <property type="evidence" value="ECO:0007669"/>
    <property type="project" value="UniProtKB-KW"/>
</dbReference>
<dbReference type="GO" id="GO:0003677">
    <property type="term" value="F:DNA binding"/>
    <property type="evidence" value="ECO:0007669"/>
    <property type="project" value="UniProtKB-UniRule"/>
</dbReference>
<evidence type="ECO:0000256" key="7">
    <source>
        <dbReference type="ARBA" id="ARBA00023163"/>
    </source>
</evidence>